<dbReference type="GO" id="GO:0003723">
    <property type="term" value="F:RNA binding"/>
    <property type="evidence" value="ECO:0007669"/>
    <property type="project" value="UniProtKB-KW"/>
</dbReference>
<comment type="caution">
    <text evidence="5">The sequence shown here is derived from an EMBL/GenBank/DDBJ whole genome shotgun (WGS) entry which is preliminary data.</text>
</comment>
<keyword evidence="2 3" id="KW-0808">Transferase</keyword>
<dbReference type="PANTHER" id="PTHR43051:SF1">
    <property type="entry name" value="POLYNUCLEOTIDE ADENYLYLTRANSFERASE FAMILY PROTEIN"/>
    <property type="match status" value="1"/>
</dbReference>
<name>A0AAW1YHJ5_RUBAR</name>
<sequence length="242" mass="27601">MSITSLRSNNCLLSRLKLLVKQQQQKLVHTLSEGGLQAQSRPKMVPDSVPGEGFIDMSNWKKVDARVLGIKPTMISQSSWTVLKILQGEGFEAYLVGGCVRDLILKRIPKDFDVITTANLKQIKNQFHRAHIVGQRFPICMVHVKGSCHRGWLVNIVSSFATVAKQHSDKEEVTFSQMPKGCNKKDFIRWRNSMHRDFTINSLFFDPFSNKIYDYANGMADLRSLKLRSLVPAKLSFQEDCW</sequence>
<dbReference type="Pfam" id="PF01743">
    <property type="entry name" value="PolyA_pol"/>
    <property type="match status" value="1"/>
</dbReference>
<dbReference type="Proteomes" id="UP001457282">
    <property type="component" value="Unassembled WGS sequence"/>
</dbReference>
<dbReference type="AlphaFoldDB" id="A0AAW1YHJ5"/>
<organism evidence="5 6">
    <name type="scientific">Rubus argutus</name>
    <name type="common">Southern blackberry</name>
    <dbReference type="NCBI Taxonomy" id="59490"/>
    <lineage>
        <taxon>Eukaryota</taxon>
        <taxon>Viridiplantae</taxon>
        <taxon>Streptophyta</taxon>
        <taxon>Embryophyta</taxon>
        <taxon>Tracheophyta</taxon>
        <taxon>Spermatophyta</taxon>
        <taxon>Magnoliopsida</taxon>
        <taxon>eudicotyledons</taxon>
        <taxon>Gunneridae</taxon>
        <taxon>Pentapetalae</taxon>
        <taxon>rosids</taxon>
        <taxon>fabids</taxon>
        <taxon>Rosales</taxon>
        <taxon>Rosaceae</taxon>
        <taxon>Rosoideae</taxon>
        <taxon>Rosoideae incertae sedis</taxon>
        <taxon>Rubus</taxon>
    </lineage>
</organism>
<dbReference type="PANTHER" id="PTHR43051">
    <property type="entry name" value="POLYNUCLEOTIDE ADENYLYLTRANSFERASE FAMILY PROTEIN"/>
    <property type="match status" value="1"/>
</dbReference>
<proteinExistence type="inferred from homology"/>
<dbReference type="InterPro" id="IPR043519">
    <property type="entry name" value="NT_sf"/>
</dbReference>
<evidence type="ECO:0000256" key="3">
    <source>
        <dbReference type="RuleBase" id="RU003953"/>
    </source>
</evidence>
<dbReference type="GO" id="GO:0016779">
    <property type="term" value="F:nucleotidyltransferase activity"/>
    <property type="evidence" value="ECO:0007669"/>
    <property type="project" value="InterPro"/>
</dbReference>
<dbReference type="InterPro" id="IPR052191">
    <property type="entry name" value="tRNA_ntf/polyA_polymerase_I"/>
</dbReference>
<comment type="similarity">
    <text evidence="1 3">Belongs to the tRNA nucleotidyltransferase/poly(A) polymerase family.</text>
</comment>
<keyword evidence="6" id="KW-1185">Reference proteome</keyword>
<dbReference type="Gene3D" id="3.30.460.10">
    <property type="entry name" value="Beta Polymerase, domain 2"/>
    <property type="match status" value="1"/>
</dbReference>
<dbReference type="SUPFAM" id="SSF81301">
    <property type="entry name" value="Nucleotidyltransferase"/>
    <property type="match status" value="1"/>
</dbReference>
<evidence type="ECO:0000313" key="5">
    <source>
        <dbReference type="EMBL" id="KAK9948262.1"/>
    </source>
</evidence>
<accession>A0AAW1YHJ5</accession>
<dbReference type="EMBL" id="JBEDUW010000001">
    <property type="protein sequence ID" value="KAK9948262.1"/>
    <property type="molecule type" value="Genomic_DNA"/>
</dbReference>
<keyword evidence="3" id="KW-0694">RNA-binding</keyword>
<gene>
    <name evidence="5" type="ORF">M0R45_003847</name>
</gene>
<evidence type="ECO:0000259" key="4">
    <source>
        <dbReference type="Pfam" id="PF01743"/>
    </source>
</evidence>
<protein>
    <recommendedName>
        <fullName evidence="4">Poly A polymerase head domain-containing protein</fullName>
    </recommendedName>
</protein>
<feature type="domain" description="Poly A polymerase head" evidence="4">
    <location>
        <begin position="93"/>
        <end position="228"/>
    </location>
</feature>
<dbReference type="InterPro" id="IPR002646">
    <property type="entry name" value="PolA_pol_head_dom"/>
</dbReference>
<evidence type="ECO:0000256" key="1">
    <source>
        <dbReference type="ARBA" id="ARBA00007265"/>
    </source>
</evidence>
<dbReference type="GO" id="GO:0001680">
    <property type="term" value="P:tRNA 3'-terminal CCA addition"/>
    <property type="evidence" value="ECO:0007669"/>
    <property type="project" value="UniProtKB-ARBA"/>
</dbReference>
<evidence type="ECO:0000313" key="6">
    <source>
        <dbReference type="Proteomes" id="UP001457282"/>
    </source>
</evidence>
<reference evidence="5 6" key="1">
    <citation type="journal article" date="2023" name="G3 (Bethesda)">
        <title>A chromosome-length genome assembly and annotation of blackberry (Rubus argutus, cv. 'Hillquist').</title>
        <authorList>
            <person name="Bruna T."/>
            <person name="Aryal R."/>
            <person name="Dudchenko O."/>
            <person name="Sargent D.J."/>
            <person name="Mead D."/>
            <person name="Buti M."/>
            <person name="Cavallini A."/>
            <person name="Hytonen T."/>
            <person name="Andres J."/>
            <person name="Pham M."/>
            <person name="Weisz D."/>
            <person name="Mascagni F."/>
            <person name="Usai G."/>
            <person name="Natali L."/>
            <person name="Bassil N."/>
            <person name="Fernandez G.E."/>
            <person name="Lomsadze A."/>
            <person name="Armour M."/>
            <person name="Olukolu B."/>
            <person name="Poorten T."/>
            <person name="Britton C."/>
            <person name="Davik J."/>
            <person name="Ashrafi H."/>
            <person name="Aiden E.L."/>
            <person name="Borodovsky M."/>
            <person name="Worthington M."/>
        </authorList>
    </citation>
    <scope>NUCLEOTIDE SEQUENCE [LARGE SCALE GENOMIC DNA]</scope>
    <source>
        <strain evidence="5">PI 553951</strain>
    </source>
</reference>
<evidence type="ECO:0000256" key="2">
    <source>
        <dbReference type="ARBA" id="ARBA00022679"/>
    </source>
</evidence>